<keyword evidence="17" id="KW-1133">Transmembrane helix</keyword>
<name>A0ABV8GP31_9ACTN</name>
<keyword evidence="9" id="KW-0479">Metal-binding</keyword>
<keyword evidence="16" id="KW-0175">Coiled coil</keyword>
<dbReference type="EMBL" id="JBHSBI010000032">
    <property type="protein sequence ID" value="MFC4014052.1"/>
    <property type="molecule type" value="Genomic_DNA"/>
</dbReference>
<dbReference type="PANTHER" id="PTHR24421:SF62">
    <property type="entry name" value="SENSORY TRANSDUCTION HISTIDINE KINASE"/>
    <property type="match status" value="1"/>
</dbReference>
<comment type="subcellular location">
    <subcellularLocation>
        <location evidence="3">Cytoplasm</location>
    </subcellularLocation>
</comment>
<comment type="function">
    <text evidence="14">Member of the two-component regulatory system NreB/NreC involved in the control of dissimilatory nitrate/nitrite reduction in response to oxygen. NreB functions as a direct oxygen sensor histidine kinase which is autophosphorylated, in the absence of oxygen, probably at the conserved histidine residue, and transfers its phosphate group probably to a conserved aspartate residue of NreC. NreB/NreC activates the expression of the nitrate (narGHJI) and nitrite (nir) reductase operons, as well as the putative nitrate transporter gene narT.</text>
</comment>
<dbReference type="CDD" id="cd16917">
    <property type="entry name" value="HATPase_UhpB-NarQ-NarX-like"/>
    <property type="match status" value="1"/>
</dbReference>
<keyword evidence="7" id="KW-0963">Cytoplasm</keyword>
<feature type="transmembrane region" description="Helical" evidence="17">
    <location>
        <begin position="36"/>
        <end position="54"/>
    </location>
</feature>
<dbReference type="PIRSF" id="PIRSF037434">
    <property type="entry name" value="STHK_ChrS"/>
    <property type="match status" value="1"/>
</dbReference>
<dbReference type="Gene3D" id="1.20.5.1930">
    <property type="match status" value="1"/>
</dbReference>
<keyword evidence="17" id="KW-0472">Membrane</keyword>
<keyword evidence="12" id="KW-0902">Two-component regulatory system</keyword>
<evidence type="ECO:0000256" key="14">
    <source>
        <dbReference type="ARBA" id="ARBA00024827"/>
    </source>
</evidence>
<dbReference type="SMART" id="SM00387">
    <property type="entry name" value="HATPase_c"/>
    <property type="match status" value="1"/>
</dbReference>
<dbReference type="Gene3D" id="3.30.565.10">
    <property type="entry name" value="Histidine kinase-like ATPase, C-terminal domain"/>
    <property type="match status" value="1"/>
</dbReference>
<evidence type="ECO:0000256" key="7">
    <source>
        <dbReference type="ARBA" id="ARBA00022490"/>
    </source>
</evidence>
<gene>
    <name evidence="19" type="ORF">ACFOY2_42975</name>
</gene>
<dbReference type="InterPro" id="IPR005467">
    <property type="entry name" value="His_kinase_dom"/>
</dbReference>
<evidence type="ECO:0000256" key="17">
    <source>
        <dbReference type="SAM" id="Phobius"/>
    </source>
</evidence>
<dbReference type="InterPro" id="IPR011712">
    <property type="entry name" value="Sig_transdc_His_kin_sub3_dim/P"/>
</dbReference>
<keyword evidence="6" id="KW-0004">4Fe-4S</keyword>
<dbReference type="InterPro" id="IPR017205">
    <property type="entry name" value="Sig_transdc_His_kinase_ChrS"/>
</dbReference>
<dbReference type="InterPro" id="IPR036890">
    <property type="entry name" value="HATPase_C_sf"/>
</dbReference>
<evidence type="ECO:0000256" key="9">
    <source>
        <dbReference type="ARBA" id="ARBA00022723"/>
    </source>
</evidence>
<proteinExistence type="predicted"/>
<evidence type="ECO:0000256" key="4">
    <source>
        <dbReference type="ARBA" id="ARBA00012438"/>
    </source>
</evidence>
<evidence type="ECO:0000313" key="20">
    <source>
        <dbReference type="Proteomes" id="UP001595851"/>
    </source>
</evidence>
<dbReference type="Pfam" id="PF02518">
    <property type="entry name" value="HATPase_c"/>
    <property type="match status" value="1"/>
</dbReference>
<dbReference type="PRINTS" id="PR00344">
    <property type="entry name" value="BCTRLSENSOR"/>
</dbReference>
<comment type="cofactor">
    <cofactor evidence="2">
        <name>[4Fe-4S] cluster</name>
        <dbReference type="ChEBI" id="CHEBI:49883"/>
    </cofactor>
</comment>
<keyword evidence="20" id="KW-1185">Reference proteome</keyword>
<dbReference type="InterPro" id="IPR004358">
    <property type="entry name" value="Sig_transdc_His_kin-like_C"/>
</dbReference>
<keyword evidence="8" id="KW-0808">Transferase</keyword>
<evidence type="ECO:0000256" key="15">
    <source>
        <dbReference type="ARBA" id="ARBA00030800"/>
    </source>
</evidence>
<feature type="domain" description="Histidine kinase" evidence="18">
    <location>
        <begin position="310"/>
        <end position="398"/>
    </location>
</feature>
<sequence>MDWDGPWRALPLGLLALATLIAAADAATPPAARLLTVALAAAVAAWHWWMVLAHPQWPERALTPMAIYFAGLLALAWLLSVRHPAYTLLVIACFPMAFVALPGRHAYLGVAASAVVVLGDPVALVRSGDSWPRVAAVLGVAALAAFLGWVIRAMEAEVGRRRAANRALESANLRLAALGEENTRLQGKLLAAARRTGVEGERGRMAREIHDTVAQSLAGIVTQLEAAEEAADDAAAVRHRLSVARNLARESLTEVRRALHELRPGPLTEARLPQALSALVTGWGDRHELPATLTVTGTARPLHPEVEVTLFRAVQEALVNVARHARAGRTVVTLSYMEDVVVADVRDDGVGFTPSAVSGEGFGLTAMRQRVNRLAGNLGVESAPGQGTAISVSVPAIPAEAEWGTR</sequence>
<evidence type="ECO:0000256" key="1">
    <source>
        <dbReference type="ARBA" id="ARBA00000085"/>
    </source>
</evidence>
<dbReference type="Proteomes" id="UP001595851">
    <property type="component" value="Unassembled WGS sequence"/>
</dbReference>
<evidence type="ECO:0000256" key="3">
    <source>
        <dbReference type="ARBA" id="ARBA00004496"/>
    </source>
</evidence>
<keyword evidence="11" id="KW-0408">Iron</keyword>
<accession>A0ABV8GP31</accession>
<comment type="caution">
    <text evidence="19">The sequence shown here is derived from an EMBL/GenBank/DDBJ whole genome shotgun (WGS) entry which is preliminary data.</text>
</comment>
<evidence type="ECO:0000256" key="10">
    <source>
        <dbReference type="ARBA" id="ARBA00022777"/>
    </source>
</evidence>
<reference evidence="20" key="1">
    <citation type="journal article" date="2019" name="Int. J. Syst. Evol. Microbiol.">
        <title>The Global Catalogue of Microorganisms (GCM) 10K type strain sequencing project: providing services to taxonomists for standard genome sequencing and annotation.</title>
        <authorList>
            <consortium name="The Broad Institute Genomics Platform"/>
            <consortium name="The Broad Institute Genome Sequencing Center for Infectious Disease"/>
            <person name="Wu L."/>
            <person name="Ma J."/>
        </authorList>
    </citation>
    <scope>NUCLEOTIDE SEQUENCE [LARGE SCALE GENOMIC DNA]</scope>
    <source>
        <strain evidence="20">TBRC 1276</strain>
    </source>
</reference>
<evidence type="ECO:0000259" key="18">
    <source>
        <dbReference type="PROSITE" id="PS50109"/>
    </source>
</evidence>
<organism evidence="19 20">
    <name type="scientific">Nonomuraea purpurea</name>
    <dbReference type="NCBI Taxonomy" id="1849276"/>
    <lineage>
        <taxon>Bacteria</taxon>
        <taxon>Bacillati</taxon>
        <taxon>Actinomycetota</taxon>
        <taxon>Actinomycetes</taxon>
        <taxon>Streptosporangiales</taxon>
        <taxon>Streptosporangiaceae</taxon>
        <taxon>Nonomuraea</taxon>
    </lineage>
</organism>
<evidence type="ECO:0000256" key="16">
    <source>
        <dbReference type="SAM" id="Coils"/>
    </source>
</evidence>
<dbReference type="InterPro" id="IPR003594">
    <property type="entry name" value="HATPase_dom"/>
</dbReference>
<dbReference type="RefSeq" id="WP_379533903.1">
    <property type="nucleotide sequence ID" value="NZ_JBHSBI010000032.1"/>
</dbReference>
<evidence type="ECO:0000256" key="13">
    <source>
        <dbReference type="ARBA" id="ARBA00023014"/>
    </source>
</evidence>
<feature type="transmembrane region" description="Helical" evidence="17">
    <location>
        <begin position="61"/>
        <end position="79"/>
    </location>
</feature>
<keyword evidence="17" id="KW-0812">Transmembrane</keyword>
<protein>
    <recommendedName>
        <fullName evidence="5">Oxygen sensor histidine kinase NreB</fullName>
        <ecNumber evidence="4">2.7.13.3</ecNumber>
    </recommendedName>
    <alternativeName>
        <fullName evidence="15">Nitrogen regulation protein B</fullName>
    </alternativeName>
</protein>
<dbReference type="PROSITE" id="PS50109">
    <property type="entry name" value="HIS_KIN"/>
    <property type="match status" value="1"/>
</dbReference>
<evidence type="ECO:0000256" key="12">
    <source>
        <dbReference type="ARBA" id="ARBA00023012"/>
    </source>
</evidence>
<dbReference type="PANTHER" id="PTHR24421">
    <property type="entry name" value="NITRATE/NITRITE SENSOR PROTEIN NARX-RELATED"/>
    <property type="match status" value="1"/>
</dbReference>
<evidence type="ECO:0000256" key="8">
    <source>
        <dbReference type="ARBA" id="ARBA00022679"/>
    </source>
</evidence>
<comment type="catalytic activity">
    <reaction evidence="1">
        <text>ATP + protein L-histidine = ADP + protein N-phospho-L-histidine.</text>
        <dbReference type="EC" id="2.7.13.3"/>
    </reaction>
</comment>
<dbReference type="GO" id="GO:0016301">
    <property type="term" value="F:kinase activity"/>
    <property type="evidence" value="ECO:0007669"/>
    <property type="project" value="UniProtKB-KW"/>
</dbReference>
<keyword evidence="13" id="KW-0411">Iron-sulfur</keyword>
<feature type="coiled-coil region" evidence="16">
    <location>
        <begin position="161"/>
        <end position="188"/>
    </location>
</feature>
<dbReference type="EC" id="2.7.13.3" evidence="4"/>
<evidence type="ECO:0000256" key="2">
    <source>
        <dbReference type="ARBA" id="ARBA00001966"/>
    </source>
</evidence>
<dbReference type="SUPFAM" id="SSF55874">
    <property type="entry name" value="ATPase domain of HSP90 chaperone/DNA topoisomerase II/histidine kinase"/>
    <property type="match status" value="1"/>
</dbReference>
<keyword evidence="10 19" id="KW-0418">Kinase</keyword>
<evidence type="ECO:0000256" key="11">
    <source>
        <dbReference type="ARBA" id="ARBA00023004"/>
    </source>
</evidence>
<dbReference type="Pfam" id="PF07730">
    <property type="entry name" value="HisKA_3"/>
    <property type="match status" value="1"/>
</dbReference>
<dbReference type="InterPro" id="IPR050482">
    <property type="entry name" value="Sensor_HK_TwoCompSys"/>
</dbReference>
<feature type="transmembrane region" description="Helical" evidence="17">
    <location>
        <begin position="85"/>
        <end position="101"/>
    </location>
</feature>
<evidence type="ECO:0000313" key="19">
    <source>
        <dbReference type="EMBL" id="MFC4014052.1"/>
    </source>
</evidence>
<evidence type="ECO:0000256" key="5">
    <source>
        <dbReference type="ARBA" id="ARBA00017322"/>
    </source>
</evidence>
<evidence type="ECO:0000256" key="6">
    <source>
        <dbReference type="ARBA" id="ARBA00022485"/>
    </source>
</evidence>
<feature type="transmembrane region" description="Helical" evidence="17">
    <location>
        <begin position="131"/>
        <end position="151"/>
    </location>
</feature>